<evidence type="ECO:0000313" key="2">
    <source>
        <dbReference type="Proteomes" id="UP000198584"/>
    </source>
</evidence>
<dbReference type="RefSeq" id="WP_093045061.1">
    <property type="nucleotide sequence ID" value="NZ_FNQR01000008.1"/>
</dbReference>
<protein>
    <submittedName>
        <fullName evidence="1">Uncharacterized protein</fullName>
    </submittedName>
</protein>
<dbReference type="OrthoDB" id="2043123at2"/>
<evidence type="ECO:0000313" key="1">
    <source>
        <dbReference type="EMBL" id="SEA78458.1"/>
    </source>
</evidence>
<gene>
    <name evidence="1" type="ORF">SAMN05421743_10882</name>
</gene>
<organism evidence="1 2">
    <name type="scientific">Thalassobacillus cyri</name>
    <dbReference type="NCBI Taxonomy" id="571932"/>
    <lineage>
        <taxon>Bacteria</taxon>
        <taxon>Bacillati</taxon>
        <taxon>Bacillota</taxon>
        <taxon>Bacilli</taxon>
        <taxon>Bacillales</taxon>
        <taxon>Bacillaceae</taxon>
        <taxon>Thalassobacillus</taxon>
    </lineage>
</organism>
<name>A0A1H4E132_9BACI</name>
<dbReference type="AlphaFoldDB" id="A0A1H4E132"/>
<dbReference type="STRING" id="571932.SAMN05421743_10882"/>
<reference evidence="1 2" key="1">
    <citation type="submission" date="2016-10" db="EMBL/GenBank/DDBJ databases">
        <authorList>
            <person name="de Groot N.N."/>
        </authorList>
    </citation>
    <scope>NUCLEOTIDE SEQUENCE [LARGE SCALE GENOMIC DNA]</scope>
    <source>
        <strain evidence="1 2">CCM7597</strain>
    </source>
</reference>
<dbReference type="Proteomes" id="UP000198584">
    <property type="component" value="Unassembled WGS sequence"/>
</dbReference>
<accession>A0A1H4E132</accession>
<dbReference type="EMBL" id="FNQR01000008">
    <property type="protein sequence ID" value="SEA78458.1"/>
    <property type="molecule type" value="Genomic_DNA"/>
</dbReference>
<sequence>MQSSWEIFDIATAFPIHNNRRHYVLEENKAEVAIEDLEVVHRILDLKDKPSHHLGEQNNELTVEK</sequence>
<keyword evidence="2" id="KW-1185">Reference proteome</keyword>
<proteinExistence type="predicted"/>